<evidence type="ECO:0000256" key="2">
    <source>
        <dbReference type="ARBA" id="ARBA00022475"/>
    </source>
</evidence>
<keyword evidence="4 6" id="KW-1133">Transmembrane helix</keyword>
<feature type="transmembrane region" description="Helical" evidence="6">
    <location>
        <begin position="7"/>
        <end position="28"/>
    </location>
</feature>
<dbReference type="AlphaFoldDB" id="A0A4D6Y2H9"/>
<reference evidence="8 9" key="1">
    <citation type="submission" date="2018-10" db="EMBL/GenBank/DDBJ databases">
        <title>Comparative functional genomics of the obligate endosymbiont Buchnera aphidicola.</title>
        <authorList>
            <person name="Chong R.A."/>
        </authorList>
    </citation>
    <scope>NUCLEOTIDE SEQUENCE [LARGE SCALE GENOMIC DNA]</scope>
    <source>
        <strain evidence="8 9">Mrh</strain>
    </source>
</reference>
<dbReference type="Proteomes" id="UP000298566">
    <property type="component" value="Chromosome"/>
</dbReference>
<dbReference type="SUPFAM" id="SSF103481">
    <property type="entry name" value="Multidrug resistance efflux transporter EmrE"/>
    <property type="match status" value="2"/>
</dbReference>
<feature type="transmembrane region" description="Helical" evidence="6">
    <location>
        <begin position="180"/>
        <end position="201"/>
    </location>
</feature>
<feature type="domain" description="EamA" evidence="7">
    <location>
        <begin position="151"/>
        <end position="286"/>
    </location>
</feature>
<dbReference type="InterPro" id="IPR050638">
    <property type="entry name" value="AA-Vitamin_Transporters"/>
</dbReference>
<feature type="transmembrane region" description="Helical" evidence="6">
    <location>
        <begin position="242"/>
        <end position="266"/>
    </location>
</feature>
<dbReference type="PANTHER" id="PTHR32322">
    <property type="entry name" value="INNER MEMBRANE TRANSPORTER"/>
    <property type="match status" value="1"/>
</dbReference>
<evidence type="ECO:0000313" key="9">
    <source>
        <dbReference type="Proteomes" id="UP000298566"/>
    </source>
</evidence>
<feature type="transmembrane region" description="Helical" evidence="6">
    <location>
        <begin position="67"/>
        <end position="88"/>
    </location>
</feature>
<sequence length="309" mass="35208">MQKMTIILLFLVVSITWGTTFMAIKIAADTIPPLFITGMRFLLASPLLICICYYTNTSLLFPSGKKIFQLVICIFYFSIPFSLMLYGGTYVNSIIASVIFSNMPIIILLLSFLIFNKPLNIIQYIGLTLAISALLIILFKEIQLGNKNIIKGIIALILAMISHAMVYLHSKEKYSNISILTFNALPSLFSGTLLLFISNIVERPIFNNFSKTSIIAILYLSYFSGVFGILSYFYLQKKVSSFYASIVFFIFPLITLILEKVIYGYSITSEQFQLIMFSMSSIFLTLIPFDYFKLKNFIQQLVKKFRILL</sequence>
<evidence type="ECO:0000256" key="3">
    <source>
        <dbReference type="ARBA" id="ARBA00022692"/>
    </source>
</evidence>
<feature type="transmembrane region" description="Helical" evidence="6">
    <location>
        <begin position="149"/>
        <end position="168"/>
    </location>
</feature>
<organism evidence="8 9">
    <name type="scientific">Buchnera aphidicola subsp. Melaphis rhois</name>
    <dbReference type="NCBI Taxonomy" id="118103"/>
    <lineage>
        <taxon>Bacteria</taxon>
        <taxon>Pseudomonadati</taxon>
        <taxon>Pseudomonadota</taxon>
        <taxon>Gammaproteobacteria</taxon>
        <taxon>Enterobacterales</taxon>
        <taxon>Erwiniaceae</taxon>
        <taxon>Buchnera</taxon>
    </lineage>
</organism>
<comment type="subcellular location">
    <subcellularLocation>
        <location evidence="1">Cell membrane</location>
        <topology evidence="1">Multi-pass membrane protein</topology>
    </subcellularLocation>
</comment>
<accession>A0A4D6Y2H9</accession>
<dbReference type="GO" id="GO:0016020">
    <property type="term" value="C:membrane"/>
    <property type="evidence" value="ECO:0007669"/>
    <property type="project" value="UniProtKB-SubCell"/>
</dbReference>
<feature type="transmembrane region" description="Helical" evidence="6">
    <location>
        <begin position="34"/>
        <end position="55"/>
    </location>
</feature>
<feature type="transmembrane region" description="Helical" evidence="6">
    <location>
        <begin position="122"/>
        <end position="143"/>
    </location>
</feature>
<evidence type="ECO:0000313" key="8">
    <source>
        <dbReference type="EMBL" id="QCI23287.1"/>
    </source>
</evidence>
<dbReference type="InterPro" id="IPR037185">
    <property type="entry name" value="EmrE-like"/>
</dbReference>
<evidence type="ECO:0000259" key="7">
    <source>
        <dbReference type="Pfam" id="PF00892"/>
    </source>
</evidence>
<protein>
    <submittedName>
        <fullName evidence="8">DMT family transporter</fullName>
    </submittedName>
</protein>
<dbReference type="Pfam" id="PF00892">
    <property type="entry name" value="EamA"/>
    <property type="match status" value="2"/>
</dbReference>
<dbReference type="InterPro" id="IPR000620">
    <property type="entry name" value="EamA_dom"/>
</dbReference>
<evidence type="ECO:0000256" key="1">
    <source>
        <dbReference type="ARBA" id="ARBA00004651"/>
    </source>
</evidence>
<keyword evidence="2" id="KW-1003">Cell membrane</keyword>
<evidence type="ECO:0000256" key="5">
    <source>
        <dbReference type="ARBA" id="ARBA00023136"/>
    </source>
</evidence>
<dbReference type="EMBL" id="CP033004">
    <property type="protein sequence ID" value="QCI23287.1"/>
    <property type="molecule type" value="Genomic_DNA"/>
</dbReference>
<proteinExistence type="predicted"/>
<evidence type="ECO:0000256" key="4">
    <source>
        <dbReference type="ARBA" id="ARBA00022989"/>
    </source>
</evidence>
<dbReference type="OrthoDB" id="20414at2"/>
<feature type="transmembrane region" description="Helical" evidence="6">
    <location>
        <begin position="272"/>
        <end position="292"/>
    </location>
</feature>
<name>A0A4D6Y2H9_BUCMH</name>
<feature type="transmembrane region" description="Helical" evidence="6">
    <location>
        <begin position="213"/>
        <end position="235"/>
    </location>
</feature>
<keyword evidence="3 6" id="KW-0812">Transmembrane</keyword>
<gene>
    <name evidence="8" type="ORF">D9V73_01330</name>
</gene>
<feature type="transmembrane region" description="Helical" evidence="6">
    <location>
        <begin position="94"/>
        <end position="115"/>
    </location>
</feature>
<feature type="domain" description="EamA" evidence="7">
    <location>
        <begin position="5"/>
        <end position="138"/>
    </location>
</feature>
<evidence type="ECO:0000256" key="6">
    <source>
        <dbReference type="SAM" id="Phobius"/>
    </source>
</evidence>
<dbReference type="RefSeq" id="WP_158336488.1">
    <property type="nucleotide sequence ID" value="NZ_CP033004.1"/>
</dbReference>
<dbReference type="PANTHER" id="PTHR32322:SF14">
    <property type="entry name" value="PROTEIN PAGO"/>
    <property type="match status" value="1"/>
</dbReference>
<keyword evidence="5 6" id="KW-0472">Membrane</keyword>